<accession>A0A6N4THZ8</accession>
<dbReference type="Proteomes" id="UP000464754">
    <property type="component" value="Chromosome"/>
</dbReference>
<dbReference type="RefSeq" id="WP_163051937.1">
    <property type="nucleotide sequence ID" value="NZ_AP019695.1"/>
</dbReference>
<evidence type="ECO:0000313" key="3">
    <source>
        <dbReference type="EMBL" id="BBK22620.1"/>
    </source>
</evidence>
<keyword evidence="4" id="KW-1185">Reference proteome</keyword>
<keyword evidence="2" id="KW-0812">Transmembrane</keyword>
<dbReference type="InterPro" id="IPR024414">
    <property type="entry name" value="Uncharacterised_PrgI"/>
</dbReference>
<reference evidence="4" key="1">
    <citation type="submission" date="2019-05" db="EMBL/GenBank/DDBJ databases">
        <title>Complete genome sequencing of Absiella argi strain JCM 30884.</title>
        <authorList>
            <person name="Sakamoto M."/>
            <person name="Murakami T."/>
            <person name="Mori H."/>
        </authorList>
    </citation>
    <scope>NUCLEOTIDE SEQUENCE [LARGE SCALE GENOMIC DNA]</scope>
    <source>
        <strain evidence="4">JCM 30884</strain>
    </source>
</reference>
<keyword evidence="2" id="KW-1133">Transmembrane helix</keyword>
<proteinExistence type="predicted"/>
<feature type="region of interest" description="Disordered" evidence="1">
    <location>
        <begin position="108"/>
        <end position="135"/>
    </location>
</feature>
<dbReference type="EMBL" id="AP019695">
    <property type="protein sequence ID" value="BBK22620.1"/>
    <property type="molecule type" value="Genomic_DNA"/>
</dbReference>
<protein>
    <recommendedName>
        <fullName evidence="5">PrgI family protein</fullName>
    </recommendedName>
</protein>
<name>A0A6N4THZ8_9FIRM</name>
<evidence type="ECO:0008006" key="5">
    <source>
        <dbReference type="Google" id="ProtNLM"/>
    </source>
</evidence>
<dbReference type="KEGG" id="aarg:Aargi30884_15230"/>
<feature type="compositionally biased region" description="Basic and acidic residues" evidence="1">
    <location>
        <begin position="120"/>
        <end position="135"/>
    </location>
</feature>
<dbReference type="Pfam" id="PF12666">
    <property type="entry name" value="PrgI"/>
    <property type="match status" value="1"/>
</dbReference>
<dbReference type="AlphaFoldDB" id="A0A6N4THZ8"/>
<keyword evidence="2" id="KW-0472">Membrane</keyword>
<evidence type="ECO:0000313" key="4">
    <source>
        <dbReference type="Proteomes" id="UP000464754"/>
    </source>
</evidence>
<evidence type="ECO:0000256" key="1">
    <source>
        <dbReference type="SAM" id="MobiDB-lite"/>
    </source>
</evidence>
<feature type="transmembrane region" description="Helical" evidence="2">
    <location>
        <begin position="28"/>
        <end position="47"/>
    </location>
</feature>
<sequence length="135" mass="15542">MLFVKVPKDINEYDEKIFASMSFRQLKWGSLAILVSLGWYFLTVSLLGLPQDVGIYGSVGLGFVLFSCGWGDYQGLPISEYIVIAFRYYMTQQVIEYDNGMFTDQGKEIKDGKKKKRKERRADKRIDKKITESEG</sequence>
<gene>
    <name evidence="3" type="ORF">Aargi30884_15230</name>
</gene>
<evidence type="ECO:0000256" key="2">
    <source>
        <dbReference type="SAM" id="Phobius"/>
    </source>
</evidence>
<organism evidence="3 4">
    <name type="scientific">Amedibacterium intestinale</name>
    <dbReference type="NCBI Taxonomy" id="2583452"/>
    <lineage>
        <taxon>Bacteria</taxon>
        <taxon>Bacillati</taxon>
        <taxon>Bacillota</taxon>
        <taxon>Erysipelotrichia</taxon>
        <taxon>Erysipelotrichales</taxon>
        <taxon>Erysipelotrichaceae</taxon>
        <taxon>Amedibacterium</taxon>
    </lineage>
</organism>